<evidence type="ECO:0000256" key="2">
    <source>
        <dbReference type="ARBA" id="ARBA00006357"/>
    </source>
</evidence>
<dbReference type="Pfam" id="PF00929">
    <property type="entry name" value="RNase_T"/>
    <property type="match status" value="1"/>
</dbReference>
<keyword evidence="6" id="KW-0539">Nucleus</keyword>
<dbReference type="InterPro" id="IPR012337">
    <property type="entry name" value="RNaseH-like_sf"/>
</dbReference>
<dbReference type="InterPro" id="IPR013520">
    <property type="entry name" value="Ribonucl_H"/>
</dbReference>
<proteinExistence type="inferred from homology"/>
<evidence type="ECO:0000313" key="10">
    <source>
        <dbReference type="WBParaSite" id="Csp11.Scaffold629.g15407.t1"/>
    </source>
</evidence>
<feature type="region of interest" description="Disordered" evidence="7">
    <location>
        <begin position="21"/>
        <end position="57"/>
    </location>
</feature>
<dbReference type="InterPro" id="IPR047021">
    <property type="entry name" value="REXO1/3/4-like"/>
</dbReference>
<dbReference type="STRING" id="1561998.A0A1I7U6P4"/>
<dbReference type="WBParaSite" id="Csp11.Scaffold629.g15407.t1">
    <property type="protein sequence ID" value="Csp11.Scaffold629.g15407.t1"/>
    <property type="gene ID" value="Csp11.Scaffold629.g15407"/>
</dbReference>
<reference evidence="10" key="1">
    <citation type="submission" date="2016-11" db="UniProtKB">
        <authorList>
            <consortium name="WormBaseParasite"/>
        </authorList>
    </citation>
    <scope>IDENTIFICATION</scope>
</reference>
<dbReference type="GO" id="GO:0005634">
    <property type="term" value="C:nucleus"/>
    <property type="evidence" value="ECO:0007669"/>
    <property type="project" value="UniProtKB-SubCell"/>
</dbReference>
<sequence>MAKRQLRESLKSEIDNLFRSPETAESEFQQATKKRRLDNNRISSTPSKEETFEQDPSKPKLELKLSRLGDGYRLDCETLSSFIHYSIFGSTLQKPRWISLSHHRNVLQTLVIRVNVEEDFFITTNLSFPNEFFDRRWIELDSDISDRSLFWNSIMNVRLTIQEQIRRKSVQMQKSFDKVGSFDRSHFVLSTSQLAEKNFPLPGEEGIVPTKQRYKKLSSSSPLFSVDCEMCETDLANRALTRISIVDEQENTILDTLVKPDGEITDYVTRYSGITADMMEGVTTTLEDVQKAVQNLLPPDAILVGHSLEHDLHAMKMSHPFCLDVGHVLNYTNSNTIRNSLKNLTELFLGVNIQSEFGHCSYEDAWAAMRLAQLKIEKGIMFGNTSYGWKYSEYAKQNGIVEKKSVEAEIVSIPCSSCCEPTVVGCTVVNCRCRVVSGPSKCIHCVKMGDSEQGDFDWQDTLQVETDKTTSPIESYLKKDKMKSVMCAFETAVLKNSPSKSKKIRTKLPSSFPSCESFVNNVAAEMLNDSAIFVEIDKGKIVATVSTDNEGGEAEDNAEALNRILEKLVASTTKNSMIMMIFSNSNKNTLYVRVK</sequence>
<protein>
    <submittedName>
        <fullName evidence="10">Exonuclease domain-containing protein</fullName>
    </submittedName>
</protein>
<keyword evidence="5" id="KW-0269">Exonuclease</keyword>
<dbReference type="PANTHER" id="PTHR12801:SF82">
    <property type="entry name" value="RNA EXONUCLEASE 5"/>
    <property type="match status" value="1"/>
</dbReference>
<keyword evidence="9" id="KW-1185">Reference proteome</keyword>
<evidence type="ECO:0000256" key="1">
    <source>
        <dbReference type="ARBA" id="ARBA00004123"/>
    </source>
</evidence>
<organism evidence="9 10">
    <name type="scientific">Caenorhabditis tropicalis</name>
    <dbReference type="NCBI Taxonomy" id="1561998"/>
    <lineage>
        <taxon>Eukaryota</taxon>
        <taxon>Metazoa</taxon>
        <taxon>Ecdysozoa</taxon>
        <taxon>Nematoda</taxon>
        <taxon>Chromadorea</taxon>
        <taxon>Rhabditida</taxon>
        <taxon>Rhabditina</taxon>
        <taxon>Rhabditomorpha</taxon>
        <taxon>Rhabditoidea</taxon>
        <taxon>Rhabditidae</taxon>
        <taxon>Peloderinae</taxon>
        <taxon>Caenorhabditis</taxon>
    </lineage>
</organism>
<dbReference type="GO" id="GO:0004527">
    <property type="term" value="F:exonuclease activity"/>
    <property type="evidence" value="ECO:0007669"/>
    <property type="project" value="UniProtKB-KW"/>
</dbReference>
<dbReference type="Gene3D" id="3.30.420.10">
    <property type="entry name" value="Ribonuclease H-like superfamily/Ribonuclease H"/>
    <property type="match status" value="1"/>
</dbReference>
<evidence type="ECO:0000256" key="4">
    <source>
        <dbReference type="ARBA" id="ARBA00022801"/>
    </source>
</evidence>
<dbReference type="InterPro" id="IPR036397">
    <property type="entry name" value="RNaseH_sf"/>
</dbReference>
<dbReference type="FunFam" id="3.30.420.10:FF:000019">
    <property type="entry name" value="RNA exonuclease NEF-sp"/>
    <property type="match status" value="1"/>
</dbReference>
<evidence type="ECO:0000256" key="3">
    <source>
        <dbReference type="ARBA" id="ARBA00022722"/>
    </source>
</evidence>
<evidence type="ECO:0000256" key="6">
    <source>
        <dbReference type="ARBA" id="ARBA00023242"/>
    </source>
</evidence>
<keyword evidence="3" id="KW-0540">Nuclease</keyword>
<dbReference type="Proteomes" id="UP000095282">
    <property type="component" value="Unplaced"/>
</dbReference>
<dbReference type="PANTHER" id="PTHR12801">
    <property type="entry name" value="RNA EXONUCLEASE REXO1 / RECO3 FAMILY MEMBER-RELATED"/>
    <property type="match status" value="1"/>
</dbReference>
<accession>A0A1I7U6P4</accession>
<evidence type="ECO:0000259" key="8">
    <source>
        <dbReference type="SMART" id="SM00479"/>
    </source>
</evidence>
<comment type="subcellular location">
    <subcellularLocation>
        <location evidence="1">Nucleus</location>
    </subcellularLocation>
</comment>
<feature type="domain" description="Exonuclease" evidence="8">
    <location>
        <begin position="222"/>
        <end position="381"/>
    </location>
</feature>
<evidence type="ECO:0000256" key="5">
    <source>
        <dbReference type="ARBA" id="ARBA00022839"/>
    </source>
</evidence>
<dbReference type="eggNOG" id="KOG2248">
    <property type="taxonomic scope" value="Eukaryota"/>
</dbReference>
<dbReference type="SUPFAM" id="SSF53098">
    <property type="entry name" value="Ribonuclease H-like"/>
    <property type="match status" value="1"/>
</dbReference>
<feature type="compositionally biased region" description="Basic and acidic residues" evidence="7">
    <location>
        <begin position="47"/>
        <end position="57"/>
    </location>
</feature>
<dbReference type="AlphaFoldDB" id="A0A1I7U6P4"/>
<dbReference type="GO" id="GO:0003676">
    <property type="term" value="F:nucleic acid binding"/>
    <property type="evidence" value="ECO:0007669"/>
    <property type="project" value="InterPro"/>
</dbReference>
<keyword evidence="4" id="KW-0378">Hydrolase</keyword>
<comment type="similarity">
    <text evidence="2">Belongs to the REXO1/REXO3 family.</text>
</comment>
<dbReference type="CDD" id="cd06145">
    <property type="entry name" value="REX1_like"/>
    <property type="match status" value="1"/>
</dbReference>
<dbReference type="SMART" id="SM00479">
    <property type="entry name" value="EXOIII"/>
    <property type="match status" value="1"/>
</dbReference>
<dbReference type="InterPro" id="IPR034922">
    <property type="entry name" value="REX1-like_exo"/>
</dbReference>
<evidence type="ECO:0000313" key="9">
    <source>
        <dbReference type="Proteomes" id="UP000095282"/>
    </source>
</evidence>
<name>A0A1I7U6P4_9PELO</name>
<evidence type="ECO:0000256" key="7">
    <source>
        <dbReference type="SAM" id="MobiDB-lite"/>
    </source>
</evidence>